<dbReference type="PANTHER" id="PTHR42076">
    <property type="entry name" value="CYANOVIRIN-N HOMOLOG"/>
    <property type="match status" value="1"/>
</dbReference>
<dbReference type="Gene3D" id="2.30.60.10">
    <property type="entry name" value="Cyanovirin-N"/>
    <property type="match status" value="2"/>
</dbReference>
<sequence length="446" mass="49043">MPFNPSTCRNPRLVGDFLIIECKRQDGKFQDSSLSLTTVLGVDNGRFRWGRRGFSSHARGISLAGSELRAELQNGNRWESDMVDLSTNIRNNNGALEVFGVTMDNPGVDPSPAYSRVPNTSQKSSTTTRTSRFSSSSESRSSYYFKKTVSADKISLQGSILHADCRKADGTFASSKIDLDEHIGVVSGKLVWGHKGFRSKCTNIRLEGYTIKVECHNERTHSSVSDDLDLTRYLQVYDGILGVKVAEAPDPELSNLFSEARWMKPNVDMEPDASVGVKNPAFKAAFSSLAELTSKHVVTEMSEDLEKSVAMEIKEAMGDKIKAQVTKVVAEALSEQVRSEMERKVEETFALAKKAVIEACKQVGDAAINNVTIQCTESIIGPMTDQVLTKCDAAVSDIVKETTETAISHFQERVEILMEREIASAALRRAHTKATSLKLTEAQSVL</sequence>
<evidence type="ECO:0000313" key="4">
    <source>
        <dbReference type="Proteomes" id="UP000297245"/>
    </source>
</evidence>
<proteinExistence type="predicted"/>
<dbReference type="OrthoDB" id="3056812at2759"/>
<dbReference type="Pfam" id="PF08881">
    <property type="entry name" value="CVNH"/>
    <property type="match status" value="2"/>
</dbReference>
<feature type="domain" description="Cyanovirin-N" evidence="2">
    <location>
        <begin position="148"/>
        <end position="243"/>
    </location>
</feature>
<evidence type="ECO:0000259" key="2">
    <source>
        <dbReference type="SMART" id="SM01111"/>
    </source>
</evidence>
<dbReference type="InterPro" id="IPR011058">
    <property type="entry name" value="Cyanovirin-N"/>
</dbReference>
<keyword evidence="4" id="KW-1185">Reference proteome</keyword>
<dbReference type="PANTHER" id="PTHR42076:SF1">
    <property type="entry name" value="CYANOVIRIN-N DOMAIN-CONTAINING PROTEIN"/>
    <property type="match status" value="1"/>
</dbReference>
<dbReference type="SUPFAM" id="SSF51322">
    <property type="entry name" value="Cyanovirin-N"/>
    <property type="match status" value="2"/>
</dbReference>
<dbReference type="SMART" id="SM01111">
    <property type="entry name" value="CVNH"/>
    <property type="match status" value="2"/>
</dbReference>
<feature type="domain" description="Cyanovirin-N" evidence="2">
    <location>
        <begin position="6"/>
        <end position="98"/>
    </location>
</feature>
<feature type="compositionally biased region" description="Low complexity" evidence="1">
    <location>
        <begin position="120"/>
        <end position="134"/>
    </location>
</feature>
<dbReference type="InterPro" id="IPR036673">
    <property type="entry name" value="Cyanovirin-N_sf"/>
</dbReference>
<reference evidence="3 4" key="1">
    <citation type="journal article" date="2019" name="Nat. Ecol. Evol.">
        <title>Megaphylogeny resolves global patterns of mushroom evolution.</title>
        <authorList>
            <person name="Varga T."/>
            <person name="Krizsan K."/>
            <person name="Foldi C."/>
            <person name="Dima B."/>
            <person name="Sanchez-Garcia M."/>
            <person name="Sanchez-Ramirez S."/>
            <person name="Szollosi G.J."/>
            <person name="Szarkandi J.G."/>
            <person name="Papp V."/>
            <person name="Albert L."/>
            <person name="Andreopoulos W."/>
            <person name="Angelini C."/>
            <person name="Antonin V."/>
            <person name="Barry K.W."/>
            <person name="Bougher N.L."/>
            <person name="Buchanan P."/>
            <person name="Buyck B."/>
            <person name="Bense V."/>
            <person name="Catcheside P."/>
            <person name="Chovatia M."/>
            <person name="Cooper J."/>
            <person name="Damon W."/>
            <person name="Desjardin D."/>
            <person name="Finy P."/>
            <person name="Geml J."/>
            <person name="Haridas S."/>
            <person name="Hughes K."/>
            <person name="Justo A."/>
            <person name="Karasinski D."/>
            <person name="Kautmanova I."/>
            <person name="Kiss B."/>
            <person name="Kocsube S."/>
            <person name="Kotiranta H."/>
            <person name="LaButti K.M."/>
            <person name="Lechner B.E."/>
            <person name="Liimatainen K."/>
            <person name="Lipzen A."/>
            <person name="Lukacs Z."/>
            <person name="Mihaltcheva S."/>
            <person name="Morgado L.N."/>
            <person name="Niskanen T."/>
            <person name="Noordeloos M.E."/>
            <person name="Ohm R.A."/>
            <person name="Ortiz-Santana B."/>
            <person name="Ovrebo C."/>
            <person name="Racz N."/>
            <person name="Riley R."/>
            <person name="Savchenko A."/>
            <person name="Shiryaev A."/>
            <person name="Soop K."/>
            <person name="Spirin V."/>
            <person name="Szebenyi C."/>
            <person name="Tomsovsky M."/>
            <person name="Tulloss R.E."/>
            <person name="Uehling J."/>
            <person name="Grigoriev I.V."/>
            <person name="Vagvolgyi C."/>
            <person name="Papp T."/>
            <person name="Martin F.M."/>
            <person name="Miettinen O."/>
            <person name="Hibbett D.S."/>
            <person name="Nagy L.G."/>
        </authorList>
    </citation>
    <scope>NUCLEOTIDE SEQUENCE [LARGE SCALE GENOMIC DNA]</scope>
    <source>
        <strain evidence="3 4">CBS 962.96</strain>
    </source>
</reference>
<dbReference type="Proteomes" id="UP000297245">
    <property type="component" value="Unassembled WGS sequence"/>
</dbReference>
<feature type="region of interest" description="Disordered" evidence="1">
    <location>
        <begin position="107"/>
        <end position="134"/>
    </location>
</feature>
<protein>
    <recommendedName>
        <fullName evidence="2">Cyanovirin-N domain-containing protein</fullName>
    </recommendedName>
</protein>
<evidence type="ECO:0000313" key="3">
    <source>
        <dbReference type="EMBL" id="THU92002.1"/>
    </source>
</evidence>
<dbReference type="EMBL" id="ML179291">
    <property type="protein sequence ID" value="THU92002.1"/>
    <property type="molecule type" value="Genomic_DNA"/>
</dbReference>
<dbReference type="AlphaFoldDB" id="A0A4S8LR92"/>
<name>A0A4S8LR92_DENBC</name>
<evidence type="ECO:0000256" key="1">
    <source>
        <dbReference type="SAM" id="MobiDB-lite"/>
    </source>
</evidence>
<organism evidence="3 4">
    <name type="scientific">Dendrothele bispora (strain CBS 962.96)</name>
    <dbReference type="NCBI Taxonomy" id="1314807"/>
    <lineage>
        <taxon>Eukaryota</taxon>
        <taxon>Fungi</taxon>
        <taxon>Dikarya</taxon>
        <taxon>Basidiomycota</taxon>
        <taxon>Agaricomycotina</taxon>
        <taxon>Agaricomycetes</taxon>
        <taxon>Agaricomycetidae</taxon>
        <taxon>Agaricales</taxon>
        <taxon>Agaricales incertae sedis</taxon>
        <taxon>Dendrothele</taxon>
    </lineage>
</organism>
<gene>
    <name evidence="3" type="ORF">K435DRAFT_800805</name>
</gene>
<accession>A0A4S8LR92</accession>